<dbReference type="EMBL" id="GEBQ01025123">
    <property type="protein sequence ID" value="JAT14854.1"/>
    <property type="molecule type" value="Transcribed_RNA"/>
</dbReference>
<dbReference type="EMBL" id="GEBQ01016269">
    <property type="protein sequence ID" value="JAT23708.1"/>
    <property type="molecule type" value="Transcribed_RNA"/>
</dbReference>
<dbReference type="InterPro" id="IPR019786">
    <property type="entry name" value="Zinc_finger_PHD-type_CS"/>
</dbReference>
<feature type="non-terminal residue" evidence="6">
    <location>
        <position position="349"/>
    </location>
</feature>
<evidence type="ECO:0000256" key="4">
    <source>
        <dbReference type="SAM" id="Coils"/>
    </source>
</evidence>
<keyword evidence="1" id="KW-0479">Metal-binding</keyword>
<evidence type="ECO:0000256" key="5">
    <source>
        <dbReference type="SAM" id="MobiDB-lite"/>
    </source>
</evidence>
<accession>A0A1B6KUC9</accession>
<feature type="compositionally biased region" description="Polar residues" evidence="5">
    <location>
        <begin position="330"/>
        <end position="343"/>
    </location>
</feature>
<dbReference type="InterPro" id="IPR011011">
    <property type="entry name" value="Znf_FYVE_PHD"/>
</dbReference>
<dbReference type="SUPFAM" id="SSF57903">
    <property type="entry name" value="FYVE/PHD zinc finger"/>
    <property type="match status" value="1"/>
</dbReference>
<dbReference type="GO" id="GO:0008270">
    <property type="term" value="F:zinc ion binding"/>
    <property type="evidence" value="ECO:0007669"/>
    <property type="project" value="UniProtKB-KW"/>
</dbReference>
<proteinExistence type="predicted"/>
<keyword evidence="2" id="KW-0863">Zinc-finger</keyword>
<evidence type="ECO:0000313" key="7">
    <source>
        <dbReference type="EMBL" id="JAT23708.1"/>
    </source>
</evidence>
<evidence type="ECO:0000256" key="2">
    <source>
        <dbReference type="ARBA" id="ARBA00022771"/>
    </source>
</evidence>
<feature type="coiled-coil region" evidence="4">
    <location>
        <begin position="122"/>
        <end position="219"/>
    </location>
</feature>
<dbReference type="PROSITE" id="PS01359">
    <property type="entry name" value="ZF_PHD_1"/>
    <property type="match status" value="1"/>
</dbReference>
<organism evidence="6">
    <name type="scientific">Graphocephala atropunctata</name>
    <dbReference type="NCBI Taxonomy" id="36148"/>
    <lineage>
        <taxon>Eukaryota</taxon>
        <taxon>Metazoa</taxon>
        <taxon>Ecdysozoa</taxon>
        <taxon>Arthropoda</taxon>
        <taxon>Hexapoda</taxon>
        <taxon>Insecta</taxon>
        <taxon>Pterygota</taxon>
        <taxon>Neoptera</taxon>
        <taxon>Paraneoptera</taxon>
        <taxon>Hemiptera</taxon>
        <taxon>Auchenorrhyncha</taxon>
        <taxon>Membracoidea</taxon>
        <taxon>Cicadellidae</taxon>
        <taxon>Cicadellinae</taxon>
        <taxon>Cicadellini</taxon>
        <taxon>Graphocephala</taxon>
    </lineage>
</organism>
<dbReference type="AlphaFoldDB" id="A0A1B6KUC9"/>
<keyword evidence="3" id="KW-0862">Zinc</keyword>
<evidence type="ECO:0000256" key="3">
    <source>
        <dbReference type="ARBA" id="ARBA00022833"/>
    </source>
</evidence>
<dbReference type="Gene3D" id="3.30.40.10">
    <property type="entry name" value="Zinc/RING finger domain, C3HC4 (zinc finger)"/>
    <property type="match status" value="1"/>
</dbReference>
<evidence type="ECO:0000313" key="6">
    <source>
        <dbReference type="EMBL" id="JAT14854.1"/>
    </source>
</evidence>
<reference evidence="6" key="1">
    <citation type="submission" date="2015-11" db="EMBL/GenBank/DDBJ databases">
        <title>De novo transcriptome assembly of four potential Pierce s Disease insect vectors from Arizona vineyards.</title>
        <authorList>
            <person name="Tassone E.E."/>
        </authorList>
    </citation>
    <scope>NUCLEOTIDE SEQUENCE</scope>
</reference>
<sequence>MPPTKYPCGTCTIGVKYSGIKCTGHCQMWYHAECVNISGKNLTKMSKPDVEPWICSDCKTVYTPARSPNKEISSPQSKSSPGPESLAVIQKKIQHFDEQEGQDLETSLALAAEAGSLLVQENEELKQELHNSKTENANLQTEVRRLKTALKDAEDLEDVLKLSENTNATLQDRNQELHLEIQHLNRKLNQEMCLKEEIIIQAESDKHMLNSTINDLQRQLKENSFKFEQDTILLKTQIQSLSCTEEHLKKEIETKNDNLMTLQTEYDLLCRKLKDQEEKIKSCISTFLTNVKNNFSSDISLLGISSTNEKQAVGVKQKGYADILTQETTREVSQTPFKTQNPDMTRRDS</sequence>
<keyword evidence="4" id="KW-0175">Coiled coil</keyword>
<evidence type="ECO:0000256" key="1">
    <source>
        <dbReference type="ARBA" id="ARBA00022723"/>
    </source>
</evidence>
<feature type="region of interest" description="Disordered" evidence="5">
    <location>
        <begin position="66"/>
        <end position="85"/>
    </location>
</feature>
<feature type="compositionally biased region" description="Polar residues" evidence="5">
    <location>
        <begin position="70"/>
        <end position="82"/>
    </location>
</feature>
<dbReference type="InterPro" id="IPR013083">
    <property type="entry name" value="Znf_RING/FYVE/PHD"/>
</dbReference>
<feature type="region of interest" description="Disordered" evidence="5">
    <location>
        <begin position="330"/>
        <end position="349"/>
    </location>
</feature>
<protein>
    <recommendedName>
        <fullName evidence="8">PHD-type domain-containing protein</fullName>
    </recommendedName>
</protein>
<evidence type="ECO:0008006" key="8">
    <source>
        <dbReference type="Google" id="ProtNLM"/>
    </source>
</evidence>
<gene>
    <name evidence="7" type="ORF">g.20035</name>
    <name evidence="6" type="ORF">g.20038</name>
</gene>
<name>A0A1B6KUC9_9HEMI</name>
<feature type="coiled-coil region" evidence="4">
    <location>
        <begin position="245"/>
        <end position="279"/>
    </location>
</feature>